<dbReference type="InterPro" id="IPR011701">
    <property type="entry name" value="MFS"/>
</dbReference>
<name>A0ABV1NVS7_9ACTN</name>
<evidence type="ECO:0000256" key="5">
    <source>
        <dbReference type="ARBA" id="ARBA00022989"/>
    </source>
</evidence>
<keyword evidence="3" id="KW-1003">Cell membrane</keyword>
<organism evidence="10 11">
    <name type="scientific">Nocardioides kribbensis</name>
    <dbReference type="NCBI Taxonomy" id="305517"/>
    <lineage>
        <taxon>Bacteria</taxon>
        <taxon>Bacillati</taxon>
        <taxon>Actinomycetota</taxon>
        <taxon>Actinomycetes</taxon>
        <taxon>Propionibacteriales</taxon>
        <taxon>Nocardioidaceae</taxon>
        <taxon>Nocardioides</taxon>
    </lineage>
</organism>
<dbReference type="RefSeq" id="WP_349803952.1">
    <property type="nucleotide sequence ID" value="NZ_JBEGDP010000003.1"/>
</dbReference>
<feature type="transmembrane region" description="Helical" evidence="8">
    <location>
        <begin position="31"/>
        <end position="52"/>
    </location>
</feature>
<evidence type="ECO:0000256" key="6">
    <source>
        <dbReference type="ARBA" id="ARBA00023136"/>
    </source>
</evidence>
<comment type="subcellular location">
    <subcellularLocation>
        <location evidence="1">Cell membrane</location>
        <topology evidence="1">Multi-pass membrane protein</topology>
    </subcellularLocation>
</comment>
<feature type="domain" description="Major facilitator superfamily (MFS) profile" evidence="9">
    <location>
        <begin position="27"/>
        <end position="409"/>
    </location>
</feature>
<reference evidence="10 11" key="1">
    <citation type="submission" date="2024-02" db="EMBL/GenBank/DDBJ databases">
        <title>Full genome sequence of Nocardioides kribbensis.</title>
        <authorList>
            <person name="Poletto B.L."/>
            <person name="Silva G."/>
            <person name="Galante D."/>
            <person name="Campos K.R."/>
            <person name="Santos M.B.N."/>
            <person name="Sacchi C.T."/>
        </authorList>
    </citation>
    <scope>NUCLEOTIDE SEQUENCE [LARGE SCALE GENOMIC DNA]</scope>
    <source>
        <strain evidence="10 11">O4R</strain>
    </source>
</reference>
<feature type="transmembrane region" description="Helical" evidence="8">
    <location>
        <begin position="318"/>
        <end position="344"/>
    </location>
</feature>
<feature type="transmembrane region" description="Helical" evidence="8">
    <location>
        <begin position="384"/>
        <end position="405"/>
    </location>
</feature>
<comment type="caution">
    <text evidence="10">The sequence shown here is derived from an EMBL/GenBank/DDBJ whole genome shotgun (WGS) entry which is preliminary data.</text>
</comment>
<evidence type="ECO:0000256" key="8">
    <source>
        <dbReference type="SAM" id="Phobius"/>
    </source>
</evidence>
<evidence type="ECO:0000256" key="2">
    <source>
        <dbReference type="ARBA" id="ARBA00022448"/>
    </source>
</evidence>
<evidence type="ECO:0000313" key="10">
    <source>
        <dbReference type="EMBL" id="MEQ7846605.1"/>
    </source>
</evidence>
<feature type="region of interest" description="Disordered" evidence="7">
    <location>
        <begin position="1"/>
        <end position="24"/>
    </location>
</feature>
<feature type="transmembrane region" description="Helical" evidence="8">
    <location>
        <begin position="185"/>
        <end position="206"/>
    </location>
</feature>
<feature type="compositionally biased region" description="Low complexity" evidence="7">
    <location>
        <begin position="1"/>
        <end position="19"/>
    </location>
</feature>
<dbReference type="SUPFAM" id="SSF103473">
    <property type="entry name" value="MFS general substrate transporter"/>
    <property type="match status" value="1"/>
</dbReference>
<dbReference type="EMBL" id="JBEGDP010000003">
    <property type="protein sequence ID" value="MEQ7846605.1"/>
    <property type="molecule type" value="Genomic_DNA"/>
</dbReference>
<proteinExistence type="predicted"/>
<dbReference type="InterPro" id="IPR050171">
    <property type="entry name" value="MFS_Transporters"/>
</dbReference>
<dbReference type="InterPro" id="IPR005829">
    <property type="entry name" value="Sugar_transporter_CS"/>
</dbReference>
<keyword evidence="6 8" id="KW-0472">Membrane</keyword>
<evidence type="ECO:0000259" key="9">
    <source>
        <dbReference type="PROSITE" id="PS50850"/>
    </source>
</evidence>
<dbReference type="PANTHER" id="PTHR23517">
    <property type="entry name" value="RESISTANCE PROTEIN MDTM, PUTATIVE-RELATED-RELATED"/>
    <property type="match status" value="1"/>
</dbReference>
<keyword evidence="11" id="KW-1185">Reference proteome</keyword>
<dbReference type="Pfam" id="PF07690">
    <property type="entry name" value="MFS_1"/>
    <property type="match status" value="1"/>
</dbReference>
<evidence type="ECO:0000256" key="3">
    <source>
        <dbReference type="ARBA" id="ARBA00022475"/>
    </source>
</evidence>
<feature type="transmembrane region" description="Helical" evidence="8">
    <location>
        <begin position="93"/>
        <end position="112"/>
    </location>
</feature>
<dbReference type="Gene3D" id="1.20.1250.20">
    <property type="entry name" value="MFS general substrate transporter like domains"/>
    <property type="match status" value="1"/>
</dbReference>
<feature type="transmembrane region" description="Helical" evidence="8">
    <location>
        <begin position="356"/>
        <end position="378"/>
    </location>
</feature>
<dbReference type="PROSITE" id="PS50850">
    <property type="entry name" value="MFS"/>
    <property type="match status" value="1"/>
</dbReference>
<accession>A0ABV1NVS7</accession>
<evidence type="ECO:0000256" key="4">
    <source>
        <dbReference type="ARBA" id="ARBA00022692"/>
    </source>
</evidence>
<dbReference type="InterPro" id="IPR020846">
    <property type="entry name" value="MFS_dom"/>
</dbReference>
<feature type="transmembrane region" description="Helical" evidence="8">
    <location>
        <begin position="290"/>
        <end position="312"/>
    </location>
</feature>
<feature type="transmembrane region" description="Helical" evidence="8">
    <location>
        <begin position="118"/>
        <end position="140"/>
    </location>
</feature>
<dbReference type="InterPro" id="IPR036259">
    <property type="entry name" value="MFS_trans_sf"/>
</dbReference>
<feature type="transmembrane region" description="Helical" evidence="8">
    <location>
        <begin position="152"/>
        <end position="173"/>
    </location>
</feature>
<dbReference type="PROSITE" id="PS00216">
    <property type="entry name" value="SUGAR_TRANSPORT_1"/>
    <property type="match status" value="1"/>
</dbReference>
<keyword evidence="5 8" id="KW-1133">Transmembrane helix</keyword>
<evidence type="ECO:0000313" key="11">
    <source>
        <dbReference type="Proteomes" id="UP001482520"/>
    </source>
</evidence>
<keyword evidence="2" id="KW-0813">Transport</keyword>
<dbReference type="Proteomes" id="UP001482520">
    <property type="component" value="Unassembled WGS sequence"/>
</dbReference>
<evidence type="ECO:0000256" key="7">
    <source>
        <dbReference type="SAM" id="MobiDB-lite"/>
    </source>
</evidence>
<feature type="transmembrane region" description="Helical" evidence="8">
    <location>
        <begin position="58"/>
        <end position="81"/>
    </location>
</feature>
<feature type="transmembrane region" description="Helical" evidence="8">
    <location>
        <begin position="263"/>
        <end position="283"/>
    </location>
</feature>
<protein>
    <submittedName>
        <fullName evidence="10">MFS transporter</fullName>
    </submittedName>
</protein>
<keyword evidence="4 8" id="KW-0812">Transmembrane</keyword>
<evidence type="ECO:0000256" key="1">
    <source>
        <dbReference type="ARBA" id="ARBA00004651"/>
    </source>
</evidence>
<feature type="transmembrane region" description="Helical" evidence="8">
    <location>
        <begin position="227"/>
        <end position="257"/>
    </location>
</feature>
<sequence>MTSRSTPTTPTTSTTPTAAGRGGPRAQAAGVAFAFLVVMLGATLPTPLYPLYEADLGFGQATVTLVFAAYAVGVLAALLLLGRASDALGRRRLLLVAVAVSALSTLLFVTTPDLSGLYLGRVLSGLSAGIATTTGTVYLVELAPEGGQARASLLATVVNMTGLGLGPPLAGLVSELAPAPLVTAYVAHLGLLALAVPALLLAREVVVAPGASLRPERPSVAAEARAVFVPASLAAFAAFAALGLVTGATAGILGQVLGVSDRAAVGFVVLTLFAASAVAQVGLRGVATRTALTSGCLVLVLGAAVLAAALLAESVAVLVAALAVIGVGQALAFRAGTAAITAAAPAAERARTVTSFFLVAYLAISLPVVLLGAASLRWGLRDATLGFAAGVALIALASFVAQVVVERRSTSGPRG</sequence>
<gene>
    <name evidence="10" type="ORF">V6R90_04885</name>
</gene>
<dbReference type="PANTHER" id="PTHR23517:SF13">
    <property type="entry name" value="MAJOR FACILITATOR SUPERFAMILY MFS_1"/>
    <property type="match status" value="1"/>
</dbReference>